<comment type="caution">
    <text evidence="2">The sequence shown here is derived from an EMBL/GenBank/DDBJ whole genome shotgun (WGS) entry which is preliminary data.</text>
</comment>
<dbReference type="Pfam" id="PF07676">
    <property type="entry name" value="PD40"/>
    <property type="match status" value="2"/>
</dbReference>
<dbReference type="InterPro" id="IPR011042">
    <property type="entry name" value="6-blade_b-propeller_TolB-like"/>
</dbReference>
<dbReference type="Gene3D" id="2.120.10.30">
    <property type="entry name" value="TolB, C-terminal domain"/>
    <property type="match status" value="1"/>
</dbReference>
<dbReference type="Proteomes" id="UP001387447">
    <property type="component" value="Unassembled WGS sequence"/>
</dbReference>
<dbReference type="SUPFAM" id="SSF82171">
    <property type="entry name" value="DPP6 N-terminal domain-like"/>
    <property type="match status" value="1"/>
</dbReference>
<dbReference type="EMBL" id="JBBWYZ010000026">
    <property type="protein sequence ID" value="MEK9514772.1"/>
    <property type="molecule type" value="Genomic_DNA"/>
</dbReference>
<gene>
    <name evidence="2" type="ORF">AAEJ74_24885</name>
</gene>
<dbReference type="RefSeq" id="WP_006668204.1">
    <property type="nucleotide sequence ID" value="NZ_JBBWYZ010000026.1"/>
</dbReference>
<protein>
    <submittedName>
        <fullName evidence="2">TolB family protein</fullName>
    </submittedName>
</protein>
<dbReference type="PANTHER" id="PTHR36842:SF2">
    <property type="entry name" value="SLR0505 PROTEIN"/>
    <property type="match status" value="1"/>
</dbReference>
<reference evidence="2 3" key="1">
    <citation type="journal article" date="2024" name="Front. Microbiol.">
        <title>Transcriptomic insights into the dominance of two phototrophs throughout the water column of a tropical hypersaline-alkaline crater lake (Dziani Dzaha, Mayotte).</title>
        <authorList>
            <person name="Duperron S."/>
            <person name="Halary S."/>
            <person name="Bouly J.-P."/>
            <person name="Roussel T."/>
            <person name="Hugoni M."/>
            <person name="Bruto M."/>
            <person name="Oger P."/>
            <person name="Duval C."/>
            <person name="Woo A."/>
            <person name="Jezequiel D."/>
            <person name="Ader M."/>
            <person name="Leboulanger C."/>
            <person name="Agogue H."/>
            <person name="Grossi V."/>
            <person name="Trousselier M."/>
            <person name="Bernard C."/>
        </authorList>
    </citation>
    <scope>NUCLEOTIDE SEQUENCE [LARGE SCALE GENOMIC DNA]</scope>
    <source>
        <strain evidence="2 3">PMC 851.14</strain>
    </source>
</reference>
<accession>A0ABU9ESC7</accession>
<proteinExistence type="inferred from homology"/>
<comment type="similarity">
    <text evidence="1">Belongs to the TolB family.</text>
</comment>
<dbReference type="PANTHER" id="PTHR36842">
    <property type="entry name" value="PROTEIN TOLB HOMOLOG"/>
    <property type="match status" value="1"/>
</dbReference>
<evidence type="ECO:0000313" key="3">
    <source>
        <dbReference type="Proteomes" id="UP001387447"/>
    </source>
</evidence>
<dbReference type="InterPro" id="IPR011659">
    <property type="entry name" value="WD40"/>
</dbReference>
<sequence>MMITTALGNTRIFQYSKSRLWGKIFPWRRSQGTGRAKFVLAVLLLFQALMVGCSSVAINSSMVDGAINSIATDEQPALSGNGRFLAFVSNREGQNQLFLYDLRRRSYKTLLELRRSLTVMESPSLSYTGRYIVYSANDSGRADIYLYDRLTYRLEMLTRGYRGAVRHPHISPNGRYISFEGSRRGQWDIEIIDRGPNIELDTETSLSES</sequence>
<keyword evidence="3" id="KW-1185">Reference proteome</keyword>
<evidence type="ECO:0000313" key="2">
    <source>
        <dbReference type="EMBL" id="MEK9514772.1"/>
    </source>
</evidence>
<organism evidence="2 3">
    <name type="scientific">Limnospira fusiformis PMC 851.14</name>
    <dbReference type="NCBI Taxonomy" id="2219512"/>
    <lineage>
        <taxon>Bacteria</taxon>
        <taxon>Bacillati</taxon>
        <taxon>Cyanobacteriota</taxon>
        <taxon>Cyanophyceae</taxon>
        <taxon>Oscillatoriophycideae</taxon>
        <taxon>Oscillatoriales</taxon>
        <taxon>Sirenicapillariaceae</taxon>
        <taxon>Limnospira</taxon>
    </lineage>
</organism>
<name>A0ABU9ESC7_LIMFS</name>
<evidence type="ECO:0000256" key="1">
    <source>
        <dbReference type="ARBA" id="ARBA00009820"/>
    </source>
</evidence>